<dbReference type="Proteomes" id="UP000664073">
    <property type="component" value="Unassembled WGS sequence"/>
</dbReference>
<dbReference type="GO" id="GO:0090313">
    <property type="term" value="P:regulation of protein targeting to membrane"/>
    <property type="evidence" value="ECO:0007669"/>
    <property type="project" value="TreeGrafter"/>
</dbReference>
<name>A0A939KN26_9PROT</name>
<accession>A0A939KN26</accession>
<sequence>MRVKWKIGLLAGAVVLALGGGSIVSATQEAGWLKTRLVDAIEVRTGRQASIGSLHVWLLPYPWVEARDVRLSGIAQDGVDMLAVGEVRARLALLPLFSHRIAFGDISVIAPKIVLRRFADGRADWHFTPRQADMQGTPGGNAPSGGMHWNLDISDVTIRQADLRWADAISRLSGTVALDKASAAGLDGTAPQFDIHGTKGRGGFGITGHTGPLMPPGSPLPVELRLSYTVDGHAAGLAHLDGVLKGAQGSGGAALRFGGSVGQLRDLNELFPHANLPDGQNISLDLAWADSADGAAAPQVQVLHVRTGKLDLGRWVPGATLANAAADAASPADGLALKLDGQMNGQPLALAGTLGTLGQVAAQLAAFVPMPGQQAGAATDGGAPQATLPVDLTLSQGGSSVQVHGGVSPTRTSLDGHGTLDHVAMGADLPVFTAMGVNGHVDIADTRRLVAHPDIPTALAVVNATADVQAQSVQWQGVDWTQLVSHVVVQNARVTFDPVTAQGNGTPQAGRMVYDLSGPTPQIALEAHSVFLPLAAIQGWFGLPPDMRGTVQFVGAISTQGATTPDRRANLTGHLGASVVNGSISGAFLKSLLGPQVPVKGSMPIRCFGTHMQFADDAAHIDLLGFESDIVRLSGHGTIAMGTQALDMHLAPQVLLGGASAASDIAVTGTLANPRPALEAGYGGGRYGITIGGNGAGGDENTCPALLSAAREGGAGPAAPEKKASKADKVMNLLHGLGLFR</sequence>
<evidence type="ECO:0000313" key="2">
    <source>
        <dbReference type="EMBL" id="MBO1325928.1"/>
    </source>
</evidence>
<dbReference type="RefSeq" id="WP_207846585.1">
    <property type="nucleotide sequence ID" value="NZ_JAFVMH010000006.1"/>
</dbReference>
<dbReference type="AlphaFoldDB" id="A0A939KN26"/>
<reference evidence="2" key="1">
    <citation type="submission" date="2021-03" db="EMBL/GenBank/DDBJ databases">
        <title>The complete genome sequence of Acetobacter sp. TBRC 12339.</title>
        <authorList>
            <person name="Charoenyingcharoen P."/>
            <person name="Yukphan P."/>
        </authorList>
    </citation>
    <scope>NUCLEOTIDE SEQUENCE</scope>
    <source>
        <strain evidence="2">TBRC 12339</strain>
    </source>
</reference>
<dbReference type="GO" id="GO:0005886">
    <property type="term" value="C:plasma membrane"/>
    <property type="evidence" value="ECO:0007669"/>
    <property type="project" value="TreeGrafter"/>
</dbReference>
<dbReference type="PANTHER" id="PTHR30441">
    <property type="entry name" value="DUF748 DOMAIN-CONTAINING PROTEIN"/>
    <property type="match status" value="1"/>
</dbReference>
<dbReference type="InterPro" id="IPR007844">
    <property type="entry name" value="AsmA"/>
</dbReference>
<gene>
    <name evidence="2" type="ORF">J2D77_12265</name>
</gene>
<organism evidence="2 3">
    <name type="scientific">Acetobacter garciniae</name>
    <dbReference type="NCBI Taxonomy" id="2817435"/>
    <lineage>
        <taxon>Bacteria</taxon>
        <taxon>Pseudomonadati</taxon>
        <taxon>Pseudomonadota</taxon>
        <taxon>Alphaproteobacteria</taxon>
        <taxon>Acetobacterales</taxon>
        <taxon>Acetobacteraceae</taxon>
        <taxon>Acetobacter</taxon>
    </lineage>
</organism>
<dbReference type="PANTHER" id="PTHR30441:SF8">
    <property type="entry name" value="DUF748 DOMAIN-CONTAINING PROTEIN"/>
    <property type="match status" value="1"/>
</dbReference>
<dbReference type="InterPro" id="IPR052894">
    <property type="entry name" value="AsmA-related"/>
</dbReference>
<evidence type="ECO:0000313" key="3">
    <source>
        <dbReference type="Proteomes" id="UP000664073"/>
    </source>
</evidence>
<protein>
    <submittedName>
        <fullName evidence="2">AsmA family protein</fullName>
    </submittedName>
</protein>
<feature type="domain" description="AsmA" evidence="1">
    <location>
        <begin position="12"/>
        <end position="167"/>
    </location>
</feature>
<comment type="caution">
    <text evidence="2">The sequence shown here is derived from an EMBL/GenBank/DDBJ whole genome shotgun (WGS) entry which is preliminary data.</text>
</comment>
<keyword evidence="3" id="KW-1185">Reference proteome</keyword>
<evidence type="ECO:0000259" key="1">
    <source>
        <dbReference type="Pfam" id="PF05170"/>
    </source>
</evidence>
<proteinExistence type="predicted"/>
<dbReference type="Pfam" id="PF05170">
    <property type="entry name" value="AsmA"/>
    <property type="match status" value="1"/>
</dbReference>
<dbReference type="EMBL" id="JAFVMH010000006">
    <property type="protein sequence ID" value="MBO1325928.1"/>
    <property type="molecule type" value="Genomic_DNA"/>
</dbReference>